<evidence type="ECO:0000313" key="1">
    <source>
        <dbReference type="EMBL" id="MBW95608.1"/>
    </source>
</evidence>
<dbReference type="EMBL" id="GGEC01015125">
    <property type="protein sequence ID" value="MBW95608.1"/>
    <property type="molecule type" value="Transcribed_RNA"/>
</dbReference>
<name>A0A2P2JQ63_RHIMU</name>
<protein>
    <submittedName>
        <fullName evidence="1">Uncharacterized protein</fullName>
    </submittedName>
</protein>
<organism evidence="1">
    <name type="scientific">Rhizophora mucronata</name>
    <name type="common">Asiatic mangrove</name>
    <dbReference type="NCBI Taxonomy" id="61149"/>
    <lineage>
        <taxon>Eukaryota</taxon>
        <taxon>Viridiplantae</taxon>
        <taxon>Streptophyta</taxon>
        <taxon>Embryophyta</taxon>
        <taxon>Tracheophyta</taxon>
        <taxon>Spermatophyta</taxon>
        <taxon>Magnoliopsida</taxon>
        <taxon>eudicotyledons</taxon>
        <taxon>Gunneridae</taxon>
        <taxon>Pentapetalae</taxon>
        <taxon>rosids</taxon>
        <taxon>fabids</taxon>
        <taxon>Malpighiales</taxon>
        <taxon>Rhizophoraceae</taxon>
        <taxon>Rhizophora</taxon>
    </lineage>
</organism>
<proteinExistence type="predicted"/>
<reference evidence="1" key="1">
    <citation type="submission" date="2018-02" db="EMBL/GenBank/DDBJ databases">
        <title>Rhizophora mucronata_Transcriptome.</title>
        <authorList>
            <person name="Meera S.P."/>
            <person name="Sreeshan A."/>
            <person name="Augustine A."/>
        </authorList>
    </citation>
    <scope>NUCLEOTIDE SEQUENCE</scope>
    <source>
        <tissue evidence="1">Leaf</tissue>
    </source>
</reference>
<sequence>MRKSRFLVSMPMVTMTLPRMSPTQHYRTILLSPVQNPKPHNGTQALAGDNMPKLWLMQGQALVSDTVSMPSSHLFLSLPQL</sequence>
<dbReference type="AlphaFoldDB" id="A0A2P2JQ63"/>
<accession>A0A2P2JQ63</accession>